<sequence length="124" mass="13296">MSATEGYSTAPIMVMLRACLIAVVTLMTLLGPAAAAERVAARAGCEPLALHATQEDTIGQDWANEARLLYCQVAASILPEGWSPTPRPRGAVHRAAGARRSTLRFALGAAAPHRLMHRRTEFSF</sequence>
<reference evidence="1" key="1">
    <citation type="journal article" date="2015" name="Proc. Natl. Acad. Sci. U.S.A.">
        <title>Bacterial clade with the ribosomal RNA operon on a small plasmid rather than the chromosome.</title>
        <authorList>
            <person name="Anda M."/>
            <person name="Ohtsubo Y."/>
            <person name="Okubo T."/>
            <person name="Sugawara M."/>
            <person name="Nagata Y."/>
            <person name="Tsuda M."/>
            <person name="Minamisawa K."/>
            <person name="Mitsui H."/>
        </authorList>
    </citation>
    <scope>NUCLEOTIDE SEQUENCE</scope>
    <source>
        <strain evidence="1">JCM 14755</strain>
    </source>
</reference>
<accession>A0A0P0Z031</accession>
<protein>
    <submittedName>
        <fullName evidence="1">Sugar phosphate permease</fullName>
    </submittedName>
</protein>
<evidence type="ECO:0000313" key="1">
    <source>
        <dbReference type="EMBL" id="BAT27294.1"/>
    </source>
</evidence>
<organism evidence="1">
    <name type="scientific">Aureimonas frigidaquae</name>
    <dbReference type="NCBI Taxonomy" id="424757"/>
    <lineage>
        <taxon>Bacteria</taxon>
        <taxon>Pseudomonadati</taxon>
        <taxon>Pseudomonadota</taxon>
        <taxon>Alphaproteobacteria</taxon>
        <taxon>Hyphomicrobiales</taxon>
        <taxon>Aurantimonadaceae</taxon>
        <taxon>Aureimonas</taxon>
    </lineage>
</organism>
<dbReference type="EMBL" id="LC066375">
    <property type="protein sequence ID" value="BAT27294.1"/>
    <property type="molecule type" value="Genomic_DNA"/>
</dbReference>
<proteinExistence type="predicted"/>
<dbReference type="AlphaFoldDB" id="A0A0P0Z031"/>
<name>A0A0P0Z031_9HYPH</name>